<evidence type="ECO:0000313" key="10">
    <source>
        <dbReference type="EMBL" id="CAB4220073.1"/>
    </source>
</evidence>
<dbReference type="EMBL" id="LR797180">
    <property type="protein sequence ID" value="CAB4191964.1"/>
    <property type="molecule type" value="Genomic_DNA"/>
</dbReference>
<evidence type="ECO:0000313" key="3">
    <source>
        <dbReference type="EMBL" id="CAB4150907.1"/>
    </source>
</evidence>
<evidence type="ECO:0000313" key="9">
    <source>
        <dbReference type="EMBL" id="CAB4216185.1"/>
    </source>
</evidence>
<dbReference type="EMBL" id="LR796709">
    <property type="protein sequence ID" value="CAB4161487.1"/>
    <property type="molecule type" value="Genomic_DNA"/>
</dbReference>
<dbReference type="EMBL" id="LR796917">
    <property type="protein sequence ID" value="CAB4174094.1"/>
    <property type="molecule type" value="Genomic_DNA"/>
</dbReference>
<accession>A0A6J5Q3J4</accession>
<dbReference type="EMBL" id="LR797492">
    <property type="protein sequence ID" value="CAB4220073.1"/>
    <property type="molecule type" value="Genomic_DNA"/>
</dbReference>
<gene>
    <name evidence="6" type="ORF">UFOVP1031_157</name>
    <name evidence="7" type="ORF">UFOVP1172_135</name>
    <name evidence="8" type="ORF">UFOVP1240_40</name>
    <name evidence="9" type="ORF">UFOVP1486_97</name>
    <name evidence="11" type="ORF">UFOVP1578_72</name>
    <name evidence="10" type="ORF">UFOVP1630_64</name>
    <name evidence="1" type="ORF">UFOVP288_57</name>
    <name evidence="2" type="ORF">UFOVP483_139</name>
    <name evidence="3" type="ORF">UFOVP573_58</name>
    <name evidence="4" type="ORF">UFOVP769_57</name>
    <name evidence="5" type="ORF">UFOVP962_25</name>
</gene>
<evidence type="ECO:0000313" key="11">
    <source>
        <dbReference type="EMBL" id="CAB5230697.1"/>
    </source>
</evidence>
<reference evidence="5" key="1">
    <citation type="submission" date="2020-05" db="EMBL/GenBank/DDBJ databases">
        <authorList>
            <person name="Chiriac C."/>
            <person name="Salcher M."/>
            <person name="Ghai R."/>
            <person name="Kavagutti S V."/>
        </authorList>
    </citation>
    <scope>NUCLEOTIDE SEQUENCE</scope>
</reference>
<proteinExistence type="predicted"/>
<dbReference type="EMBL" id="LR797130">
    <property type="protein sequence ID" value="CAB4188850.1"/>
    <property type="molecule type" value="Genomic_DNA"/>
</dbReference>
<evidence type="ECO:0000313" key="1">
    <source>
        <dbReference type="EMBL" id="CAB4135655.1"/>
    </source>
</evidence>
<evidence type="ECO:0000313" key="6">
    <source>
        <dbReference type="EMBL" id="CAB4179580.1"/>
    </source>
</evidence>
<dbReference type="EMBL" id="LR796305">
    <property type="protein sequence ID" value="CAB4135655.1"/>
    <property type="molecule type" value="Genomic_DNA"/>
</dbReference>
<evidence type="ECO:0000313" key="4">
    <source>
        <dbReference type="EMBL" id="CAB4161487.1"/>
    </source>
</evidence>
<protein>
    <submittedName>
        <fullName evidence="5">Uncharacterized protein</fullName>
    </submittedName>
</protein>
<name>A0A6J5Q3J4_9CAUD</name>
<dbReference type="EMBL" id="LR798423">
    <property type="protein sequence ID" value="CAB5230697.1"/>
    <property type="molecule type" value="Genomic_DNA"/>
</dbReference>
<evidence type="ECO:0000313" key="2">
    <source>
        <dbReference type="EMBL" id="CAB4146177.1"/>
    </source>
</evidence>
<evidence type="ECO:0000313" key="8">
    <source>
        <dbReference type="EMBL" id="CAB4191964.1"/>
    </source>
</evidence>
<dbReference type="EMBL" id="LR796980">
    <property type="protein sequence ID" value="CAB4179580.1"/>
    <property type="molecule type" value="Genomic_DNA"/>
</dbReference>
<evidence type="ECO:0000313" key="5">
    <source>
        <dbReference type="EMBL" id="CAB4174094.1"/>
    </source>
</evidence>
<sequence>MSKPIFGSLVGNKLSDKNTVYGIVTEVREITQNNETFFIALLDSGKAMRMTTVSKLLHAKKQRLRKVGDQFAVYAWTNDYEVSKQKFGPQKKRIVSPCVTGNVNTIATIGDERINIITHISSSNPIYYPKF</sequence>
<dbReference type="EMBL" id="LR797434">
    <property type="protein sequence ID" value="CAB4216185.1"/>
    <property type="molecule type" value="Genomic_DNA"/>
</dbReference>
<organism evidence="5">
    <name type="scientific">uncultured Caudovirales phage</name>
    <dbReference type="NCBI Taxonomy" id="2100421"/>
    <lineage>
        <taxon>Viruses</taxon>
        <taxon>Duplodnaviria</taxon>
        <taxon>Heunggongvirae</taxon>
        <taxon>Uroviricota</taxon>
        <taxon>Caudoviricetes</taxon>
        <taxon>Peduoviridae</taxon>
        <taxon>Maltschvirus</taxon>
        <taxon>Maltschvirus maltsch</taxon>
    </lineage>
</organism>
<evidence type="ECO:0000313" key="7">
    <source>
        <dbReference type="EMBL" id="CAB4188850.1"/>
    </source>
</evidence>
<dbReference type="EMBL" id="LR796461">
    <property type="protein sequence ID" value="CAB4146177.1"/>
    <property type="molecule type" value="Genomic_DNA"/>
</dbReference>
<dbReference type="EMBL" id="LR796548">
    <property type="protein sequence ID" value="CAB4150907.1"/>
    <property type="molecule type" value="Genomic_DNA"/>
</dbReference>